<evidence type="ECO:0000259" key="11">
    <source>
        <dbReference type="PROSITE" id="PS50846"/>
    </source>
</evidence>
<dbReference type="EMBL" id="CDHN01000003">
    <property type="protein sequence ID" value="CEJ90589.1"/>
    <property type="molecule type" value="Genomic_DNA"/>
</dbReference>
<dbReference type="PROSITE" id="PS50846">
    <property type="entry name" value="HMA_2"/>
    <property type="match status" value="1"/>
</dbReference>
<gene>
    <name evidence="12" type="ORF">VHEMI06363</name>
</gene>
<evidence type="ECO:0000256" key="7">
    <source>
        <dbReference type="ARBA" id="ARBA00022723"/>
    </source>
</evidence>
<evidence type="ECO:0000256" key="2">
    <source>
        <dbReference type="ARBA" id="ARBA00003917"/>
    </source>
</evidence>
<dbReference type="Pfam" id="PF00403">
    <property type="entry name" value="HMA"/>
    <property type="match status" value="1"/>
</dbReference>
<comment type="similarity">
    <text evidence="9">In the C-terminal section; belongs to the Cu-Zn superoxide dismutase family.</text>
</comment>
<evidence type="ECO:0000256" key="9">
    <source>
        <dbReference type="ARBA" id="ARBA00025798"/>
    </source>
</evidence>
<protein>
    <recommendedName>
        <fullName evidence="5">Superoxide dismutase 1 copper chaperone</fullName>
    </recommendedName>
    <alternativeName>
        <fullName evidence="10">Superoxide dismutase copper chaperone</fullName>
    </alternativeName>
</protein>
<dbReference type="GO" id="GO:0005737">
    <property type="term" value="C:cytoplasm"/>
    <property type="evidence" value="ECO:0007669"/>
    <property type="project" value="UniProtKB-SubCell"/>
</dbReference>
<evidence type="ECO:0000256" key="3">
    <source>
        <dbReference type="ARBA" id="ARBA00004496"/>
    </source>
</evidence>
<evidence type="ECO:0000256" key="10">
    <source>
        <dbReference type="ARBA" id="ARBA00032899"/>
    </source>
</evidence>
<dbReference type="CDD" id="cd00371">
    <property type="entry name" value="HMA"/>
    <property type="match status" value="1"/>
</dbReference>
<dbReference type="AlphaFoldDB" id="A0A0A1T720"/>
<dbReference type="STRING" id="1531966.A0A0A1T720"/>
<dbReference type="Proteomes" id="UP000039046">
    <property type="component" value="Unassembled WGS sequence"/>
</dbReference>
<dbReference type="GO" id="GO:0006801">
    <property type="term" value="P:superoxide metabolic process"/>
    <property type="evidence" value="ECO:0007669"/>
    <property type="project" value="InterPro"/>
</dbReference>
<evidence type="ECO:0000313" key="13">
    <source>
        <dbReference type="Proteomes" id="UP000039046"/>
    </source>
</evidence>
<organism evidence="12 13">
    <name type="scientific">[Torrubiella] hemipterigena</name>
    <dbReference type="NCBI Taxonomy" id="1531966"/>
    <lineage>
        <taxon>Eukaryota</taxon>
        <taxon>Fungi</taxon>
        <taxon>Dikarya</taxon>
        <taxon>Ascomycota</taxon>
        <taxon>Pezizomycotina</taxon>
        <taxon>Sordariomycetes</taxon>
        <taxon>Hypocreomycetidae</taxon>
        <taxon>Hypocreales</taxon>
        <taxon>Clavicipitaceae</taxon>
        <taxon>Clavicipitaceae incertae sedis</taxon>
        <taxon>'Torrubiella' clade</taxon>
    </lineage>
</organism>
<dbReference type="InterPro" id="IPR006121">
    <property type="entry name" value="HMA_dom"/>
</dbReference>
<sequence>MTIATSTFNRVTFAASALLFTGYAFRQHKKAATPSTHSEPKPCSDRLTTAHRTTLTSTVVADKHNAMTAEHSFQTLFAVPLSCDSCIKSVSDALYQLGGITKVEGNLKDQLISVEGSAAPSKIVEAIQDTGRDAILRGSGASNSAAVSILENFAENVPSQQDEGNPKREVRGLARMVEIGSGRTLVDLTIRGVTPGTYHATIREYGDLKQGATSTGPVWATEGNKQEPRGYLGTVDVGKDGSGAVFSDHAFQVWEIIGHAMVLTRQTEEQALQNDEDTVVGVVARSAGMWDNDKTVCSCTGKTLWDERKEEVAKGML</sequence>
<comment type="cofactor">
    <cofactor evidence="1">
        <name>Cu(2+)</name>
        <dbReference type="ChEBI" id="CHEBI:29036"/>
    </cofactor>
</comment>
<dbReference type="InterPro" id="IPR024134">
    <property type="entry name" value="SOD_Cu/Zn_/chaperone"/>
</dbReference>
<evidence type="ECO:0000256" key="1">
    <source>
        <dbReference type="ARBA" id="ARBA00001973"/>
    </source>
</evidence>
<dbReference type="Gene3D" id="3.30.70.100">
    <property type="match status" value="1"/>
</dbReference>
<dbReference type="HOGENOM" id="CLU_056632_0_1_1"/>
<comment type="function">
    <text evidence="2">Destroys radicals which are normally produced within the cells and which are toxic to biological systems.</text>
</comment>
<dbReference type="FunFam" id="3.30.70.100:FF:000038">
    <property type="entry name" value="Superoxide dismutase 1 copper chaperone"/>
    <property type="match status" value="1"/>
</dbReference>
<comment type="subcellular location">
    <subcellularLocation>
        <location evidence="3">Cytoplasm</location>
    </subcellularLocation>
</comment>
<feature type="domain" description="HMA" evidence="11">
    <location>
        <begin position="72"/>
        <end position="135"/>
    </location>
</feature>
<keyword evidence="7" id="KW-0479">Metal-binding</keyword>
<dbReference type="InterPro" id="IPR036163">
    <property type="entry name" value="HMA_dom_sf"/>
</dbReference>
<evidence type="ECO:0000256" key="4">
    <source>
        <dbReference type="ARBA" id="ARBA00010636"/>
    </source>
</evidence>
<dbReference type="InterPro" id="IPR036423">
    <property type="entry name" value="SOD-like_Cu/Zn_dom_sf"/>
</dbReference>
<dbReference type="OrthoDB" id="666972at2759"/>
<name>A0A0A1T720_9HYPO</name>
<proteinExistence type="inferred from homology"/>
<keyword evidence="8" id="KW-1015">Disulfide bond</keyword>
<dbReference type="Pfam" id="PF00080">
    <property type="entry name" value="Sod_Cu"/>
    <property type="match status" value="1"/>
</dbReference>
<dbReference type="GO" id="GO:0005507">
    <property type="term" value="F:copper ion binding"/>
    <property type="evidence" value="ECO:0007669"/>
    <property type="project" value="InterPro"/>
</dbReference>
<evidence type="ECO:0000313" key="12">
    <source>
        <dbReference type="EMBL" id="CEJ90589.1"/>
    </source>
</evidence>
<dbReference type="SUPFAM" id="SSF55008">
    <property type="entry name" value="HMA, heavy metal-associated domain"/>
    <property type="match status" value="1"/>
</dbReference>
<dbReference type="PANTHER" id="PTHR10003">
    <property type="entry name" value="SUPEROXIDE DISMUTASE CU-ZN -RELATED"/>
    <property type="match status" value="1"/>
</dbReference>
<evidence type="ECO:0000256" key="6">
    <source>
        <dbReference type="ARBA" id="ARBA00022490"/>
    </source>
</evidence>
<keyword evidence="6" id="KW-0963">Cytoplasm</keyword>
<dbReference type="InterPro" id="IPR001424">
    <property type="entry name" value="SOD_Cu_Zn_dom"/>
</dbReference>
<comment type="similarity">
    <text evidence="4">Belongs to the CCS1 family.</text>
</comment>
<evidence type="ECO:0000256" key="5">
    <source>
        <dbReference type="ARBA" id="ARBA00016103"/>
    </source>
</evidence>
<dbReference type="SUPFAM" id="SSF49329">
    <property type="entry name" value="Cu,Zn superoxide dismutase-like"/>
    <property type="match status" value="1"/>
</dbReference>
<evidence type="ECO:0000256" key="8">
    <source>
        <dbReference type="ARBA" id="ARBA00023157"/>
    </source>
</evidence>
<accession>A0A0A1T720</accession>
<reference evidence="12 13" key="1">
    <citation type="journal article" date="2015" name="Genome Announc.">
        <title>Draft Genome Sequence and Gene Annotation of the Entomopathogenic Fungus Verticillium hemipterigenum.</title>
        <authorList>
            <person name="Horn F."/>
            <person name="Habel A."/>
            <person name="Scharf D.H."/>
            <person name="Dworschak J."/>
            <person name="Brakhage A.A."/>
            <person name="Guthke R."/>
            <person name="Hertweck C."/>
            <person name="Linde J."/>
        </authorList>
    </citation>
    <scope>NUCLEOTIDE SEQUENCE [LARGE SCALE GENOMIC DNA]</scope>
</reference>
<keyword evidence="13" id="KW-1185">Reference proteome</keyword>
<dbReference type="Gene3D" id="2.60.40.200">
    <property type="entry name" value="Superoxide dismutase, copper/zinc binding domain"/>
    <property type="match status" value="1"/>
</dbReference>